<dbReference type="Pfam" id="PF01734">
    <property type="entry name" value="Patatin"/>
    <property type="match status" value="1"/>
</dbReference>
<dbReference type="PANTHER" id="PTHR14226">
    <property type="entry name" value="NEUROPATHY TARGET ESTERASE/SWISS CHEESE D.MELANOGASTER"/>
    <property type="match status" value="1"/>
</dbReference>
<keyword evidence="7" id="KW-1185">Reference proteome</keyword>
<keyword evidence="2 4" id="KW-0442">Lipid degradation</keyword>
<feature type="short sequence motif" description="DGA/G" evidence="4">
    <location>
        <begin position="164"/>
        <end position="166"/>
    </location>
</feature>
<evidence type="ECO:0000313" key="6">
    <source>
        <dbReference type="EMBL" id="KGN37135.1"/>
    </source>
</evidence>
<organism evidence="6 7">
    <name type="scientific">Knoellia subterranea KCTC 19937</name>
    <dbReference type="NCBI Taxonomy" id="1385521"/>
    <lineage>
        <taxon>Bacteria</taxon>
        <taxon>Bacillati</taxon>
        <taxon>Actinomycetota</taxon>
        <taxon>Actinomycetes</taxon>
        <taxon>Micrococcales</taxon>
        <taxon>Intrasporangiaceae</taxon>
        <taxon>Knoellia</taxon>
    </lineage>
</organism>
<proteinExistence type="predicted"/>
<accession>A0A0A0JIC2</accession>
<sequence length="276" mass="29428">MVMTTAFVLGGGGVLGTTQLGMLRALAEQGIRPDLVVGTSIGALNGAFVAADPSVEGIRALGTVWEDVGASGIFLENPMRSAARIARFRTHLLSSQPLRAIIDEHLPVDTFEELEVPFQCVAACIETAGSGWFSEGSLVDPVVASCTVPGLFPPVEIDGRHYLDGGLVHSIPVGRAVDLGADRIFVLQVGRVEQPLTPPRRPWEVGVVAFEIARRHRYVHEMESIPEGVEVHVLPSGAPDTPSVSLTHGRTSRLRARATQAYAATSAYLTHPNFPA</sequence>
<dbReference type="STRING" id="1385521.N803_14855"/>
<dbReference type="SUPFAM" id="SSF52151">
    <property type="entry name" value="FabD/lysophospholipase-like"/>
    <property type="match status" value="1"/>
</dbReference>
<name>A0A0A0JIC2_9MICO</name>
<dbReference type="AlphaFoldDB" id="A0A0A0JIC2"/>
<dbReference type="Gene3D" id="3.40.1090.10">
    <property type="entry name" value="Cytosolic phospholipase A2 catalytic domain"/>
    <property type="match status" value="2"/>
</dbReference>
<dbReference type="PANTHER" id="PTHR14226:SF29">
    <property type="entry name" value="NEUROPATHY TARGET ESTERASE SWS"/>
    <property type="match status" value="1"/>
</dbReference>
<comment type="caution">
    <text evidence="6">The sequence shown here is derived from an EMBL/GenBank/DDBJ whole genome shotgun (WGS) entry which is preliminary data.</text>
</comment>
<feature type="short sequence motif" description="GXGXXG" evidence="4">
    <location>
        <begin position="11"/>
        <end position="16"/>
    </location>
</feature>
<evidence type="ECO:0000313" key="7">
    <source>
        <dbReference type="Proteomes" id="UP000030011"/>
    </source>
</evidence>
<protein>
    <submittedName>
        <fullName evidence="6">Patatin</fullName>
    </submittedName>
</protein>
<dbReference type="InterPro" id="IPR050301">
    <property type="entry name" value="NTE"/>
</dbReference>
<feature type="domain" description="PNPLA" evidence="5">
    <location>
        <begin position="7"/>
        <end position="177"/>
    </location>
</feature>
<dbReference type="EMBL" id="AVPK01000006">
    <property type="protein sequence ID" value="KGN37135.1"/>
    <property type="molecule type" value="Genomic_DNA"/>
</dbReference>
<evidence type="ECO:0000256" key="4">
    <source>
        <dbReference type="PROSITE-ProRule" id="PRU01161"/>
    </source>
</evidence>
<dbReference type="GO" id="GO:0016042">
    <property type="term" value="P:lipid catabolic process"/>
    <property type="evidence" value="ECO:0007669"/>
    <property type="project" value="UniProtKB-UniRule"/>
</dbReference>
<dbReference type="GO" id="GO:0016787">
    <property type="term" value="F:hydrolase activity"/>
    <property type="evidence" value="ECO:0007669"/>
    <property type="project" value="UniProtKB-UniRule"/>
</dbReference>
<evidence type="ECO:0000256" key="1">
    <source>
        <dbReference type="ARBA" id="ARBA00022801"/>
    </source>
</evidence>
<evidence type="ECO:0000256" key="2">
    <source>
        <dbReference type="ARBA" id="ARBA00022963"/>
    </source>
</evidence>
<dbReference type="Proteomes" id="UP000030011">
    <property type="component" value="Unassembled WGS sequence"/>
</dbReference>
<keyword evidence="1 4" id="KW-0378">Hydrolase</keyword>
<feature type="active site" description="Nucleophile" evidence="4">
    <location>
        <position position="40"/>
    </location>
</feature>
<dbReference type="OrthoDB" id="4080114at2"/>
<gene>
    <name evidence="6" type="ORF">N803_14855</name>
</gene>
<dbReference type="InterPro" id="IPR016035">
    <property type="entry name" value="Acyl_Trfase/lysoPLipase"/>
</dbReference>
<dbReference type="InterPro" id="IPR002641">
    <property type="entry name" value="PNPLA_dom"/>
</dbReference>
<keyword evidence="3 4" id="KW-0443">Lipid metabolism</keyword>
<evidence type="ECO:0000259" key="5">
    <source>
        <dbReference type="PROSITE" id="PS51635"/>
    </source>
</evidence>
<dbReference type="CDD" id="cd07209">
    <property type="entry name" value="Pat_hypo_Ecoli_Z1214_like"/>
    <property type="match status" value="1"/>
</dbReference>
<evidence type="ECO:0000256" key="3">
    <source>
        <dbReference type="ARBA" id="ARBA00023098"/>
    </source>
</evidence>
<feature type="active site" description="Proton acceptor" evidence="4">
    <location>
        <position position="164"/>
    </location>
</feature>
<feature type="short sequence motif" description="GXSXG" evidence="4">
    <location>
        <begin position="38"/>
        <end position="42"/>
    </location>
</feature>
<dbReference type="eggNOG" id="COG1752">
    <property type="taxonomic scope" value="Bacteria"/>
</dbReference>
<reference evidence="6 7" key="1">
    <citation type="submission" date="2013-08" db="EMBL/GenBank/DDBJ databases">
        <title>The genome sequence of Knoellia subterranea.</title>
        <authorList>
            <person name="Zhu W."/>
            <person name="Wang G."/>
        </authorList>
    </citation>
    <scope>NUCLEOTIDE SEQUENCE [LARGE SCALE GENOMIC DNA]</scope>
    <source>
        <strain evidence="6 7">KCTC 19937</strain>
    </source>
</reference>
<dbReference type="PROSITE" id="PS51635">
    <property type="entry name" value="PNPLA"/>
    <property type="match status" value="1"/>
</dbReference>